<reference evidence="1 2" key="1">
    <citation type="submission" date="2024-09" db="EMBL/GenBank/DDBJ databases">
        <authorList>
            <person name="Sun Q."/>
            <person name="Mori K."/>
        </authorList>
    </citation>
    <scope>NUCLEOTIDE SEQUENCE [LARGE SCALE GENOMIC DNA]</scope>
    <source>
        <strain evidence="1 2">CCM 7415</strain>
    </source>
</reference>
<protein>
    <submittedName>
        <fullName evidence="1">Uncharacterized protein</fullName>
    </submittedName>
</protein>
<sequence length="101" mass="11113">MSSGFPEVTGARFFEFLQAKGIAAECPACHQRRMSHAVHDPDGTLGENAPAVRVQQVLAGNTSLGYGQFPQVCLNCGYIRYFRDFEVFDFFANKSDDDGEG</sequence>
<dbReference type="RefSeq" id="WP_156826731.1">
    <property type="nucleotide sequence ID" value="NZ_JBHLVX010000060.1"/>
</dbReference>
<gene>
    <name evidence="1" type="ORF">ACFFHW_16180</name>
</gene>
<name>A0ABV6G765_9GAMM</name>
<evidence type="ECO:0000313" key="2">
    <source>
        <dbReference type="Proteomes" id="UP001589814"/>
    </source>
</evidence>
<proteinExistence type="predicted"/>
<accession>A0ABV6G765</accession>
<comment type="caution">
    <text evidence="1">The sequence shown here is derived from an EMBL/GenBank/DDBJ whole genome shotgun (WGS) entry which is preliminary data.</text>
</comment>
<keyword evidence="2" id="KW-1185">Reference proteome</keyword>
<dbReference type="EMBL" id="JBHLVX010000060">
    <property type="protein sequence ID" value="MFC0269505.1"/>
    <property type="molecule type" value="Genomic_DNA"/>
</dbReference>
<organism evidence="1 2">
    <name type="scientific">Kushneria aurantia</name>
    <dbReference type="NCBI Taxonomy" id="504092"/>
    <lineage>
        <taxon>Bacteria</taxon>
        <taxon>Pseudomonadati</taxon>
        <taxon>Pseudomonadota</taxon>
        <taxon>Gammaproteobacteria</taxon>
        <taxon>Oceanospirillales</taxon>
        <taxon>Halomonadaceae</taxon>
        <taxon>Kushneria</taxon>
    </lineage>
</organism>
<dbReference type="Proteomes" id="UP001589814">
    <property type="component" value="Unassembled WGS sequence"/>
</dbReference>
<evidence type="ECO:0000313" key="1">
    <source>
        <dbReference type="EMBL" id="MFC0269505.1"/>
    </source>
</evidence>